<comment type="caution">
    <text evidence="2">The sequence shown here is derived from an EMBL/GenBank/DDBJ whole genome shotgun (WGS) entry which is preliminary data.</text>
</comment>
<sequence length="260" mass="27545">MTFEEFENTLQDWLDEGRLDEVATLIPLVCEADRAQCVELFDTYQALFVGLAVTTPSKKPTSIDPVAAAVPSSPQANGRSAGSSHAASRTLLALAACLALVAIVPGWFPLSGNVNQSASNPPLSPIEVEPELAVTHSPNLVDATTDFAEEAFAKETEEFSLFATTSIEPLARGMADKTDSAFRSLNEVSRNLNPIDQSLSAYRDAAPLLETLTQGFLPGTRSLSSAFSVLQESASDPVPHATSSQPEPTKNATPENAAVI</sequence>
<reference evidence="2 3" key="1">
    <citation type="submission" date="2018-02" db="EMBL/GenBank/DDBJ databases">
        <title>Comparative genomes isolates from brazilian mangrove.</title>
        <authorList>
            <person name="Araujo J.E."/>
            <person name="Taketani R.G."/>
            <person name="Silva M.C.P."/>
            <person name="Loureco M.V."/>
            <person name="Andreote F.D."/>
        </authorList>
    </citation>
    <scope>NUCLEOTIDE SEQUENCE [LARGE SCALE GENOMIC DNA]</scope>
    <source>
        <strain evidence="2 3">Hex-1 MGV</strain>
    </source>
</reference>
<evidence type="ECO:0000313" key="3">
    <source>
        <dbReference type="Proteomes" id="UP000238322"/>
    </source>
</evidence>
<proteinExistence type="predicted"/>
<dbReference type="AlphaFoldDB" id="A0A2S8FUT4"/>
<dbReference type="RefSeq" id="WP_105329228.1">
    <property type="nucleotide sequence ID" value="NZ_PUHY01000006.1"/>
</dbReference>
<dbReference type="Proteomes" id="UP000238322">
    <property type="component" value="Unassembled WGS sequence"/>
</dbReference>
<gene>
    <name evidence="2" type="ORF">C5Y83_08390</name>
</gene>
<dbReference type="EMBL" id="PUHY01000006">
    <property type="protein sequence ID" value="PQO35939.1"/>
    <property type="molecule type" value="Genomic_DNA"/>
</dbReference>
<organism evidence="2 3">
    <name type="scientific">Blastopirellula marina</name>
    <dbReference type="NCBI Taxonomy" id="124"/>
    <lineage>
        <taxon>Bacteria</taxon>
        <taxon>Pseudomonadati</taxon>
        <taxon>Planctomycetota</taxon>
        <taxon>Planctomycetia</taxon>
        <taxon>Pirellulales</taxon>
        <taxon>Pirellulaceae</taxon>
        <taxon>Blastopirellula</taxon>
    </lineage>
</organism>
<feature type="compositionally biased region" description="Polar residues" evidence="1">
    <location>
        <begin position="241"/>
        <end position="254"/>
    </location>
</feature>
<feature type="region of interest" description="Disordered" evidence="1">
    <location>
        <begin position="231"/>
        <end position="260"/>
    </location>
</feature>
<dbReference type="OrthoDB" id="280784at2"/>
<evidence type="ECO:0000313" key="2">
    <source>
        <dbReference type="EMBL" id="PQO35939.1"/>
    </source>
</evidence>
<accession>A0A2S8FUT4</accession>
<evidence type="ECO:0000256" key="1">
    <source>
        <dbReference type="SAM" id="MobiDB-lite"/>
    </source>
</evidence>
<protein>
    <submittedName>
        <fullName evidence="2">Uncharacterized protein</fullName>
    </submittedName>
</protein>
<name>A0A2S8FUT4_9BACT</name>